<organism evidence="2 3">
    <name type="scientific">Penicillium thymicola</name>
    <dbReference type="NCBI Taxonomy" id="293382"/>
    <lineage>
        <taxon>Eukaryota</taxon>
        <taxon>Fungi</taxon>
        <taxon>Dikarya</taxon>
        <taxon>Ascomycota</taxon>
        <taxon>Pezizomycotina</taxon>
        <taxon>Eurotiomycetes</taxon>
        <taxon>Eurotiomycetidae</taxon>
        <taxon>Eurotiales</taxon>
        <taxon>Aspergillaceae</taxon>
        <taxon>Penicillium</taxon>
    </lineage>
</organism>
<sequence>MHRVYRVDSSSEIKKIIYDEKIKEREVVDQNFRKKRLAWEDGETCKNFKSTLSSSASGHDINKIIGLACGSLSLPNNDCAASQTALLVTLRSWLKERDQDKIVFCYIQDPLNTPVDKEVLADVGFEMIDDPRGWLEADEWSVVLSVAPNVPVKEIIADIARPAILI</sequence>
<dbReference type="PANTHER" id="PTHR42080">
    <property type="entry name" value="SRR1 DOMAIN-CONTAINING PROTEIN"/>
    <property type="match status" value="1"/>
</dbReference>
<accession>A0AAI9X328</accession>
<dbReference type="EMBL" id="LACB01000598">
    <property type="protein sequence ID" value="KAJ9482201.1"/>
    <property type="molecule type" value="Genomic_DNA"/>
</dbReference>
<feature type="domain" description="SRR1-like" evidence="1">
    <location>
        <begin position="50"/>
        <end position="159"/>
    </location>
</feature>
<dbReference type="PANTHER" id="PTHR42080:SF3">
    <property type="entry name" value="SRR1-LIKE DOMAIN-CONTAINING PROTEIN"/>
    <property type="match status" value="1"/>
</dbReference>
<evidence type="ECO:0000259" key="1">
    <source>
        <dbReference type="Pfam" id="PF07985"/>
    </source>
</evidence>
<name>A0AAI9X328_PENTH</name>
<gene>
    <name evidence="2" type="ORF">VN97_g11238</name>
</gene>
<dbReference type="AlphaFoldDB" id="A0AAI9X328"/>
<evidence type="ECO:0000313" key="2">
    <source>
        <dbReference type="EMBL" id="KAJ9482201.1"/>
    </source>
</evidence>
<reference evidence="2" key="2">
    <citation type="journal article" date="2016" name="Fungal Biol.">
        <title>Ochratoxin A production by Penicillium thymicola.</title>
        <authorList>
            <person name="Nguyen H.D.T."/>
            <person name="McMullin D.R."/>
            <person name="Ponomareva E."/>
            <person name="Riley R."/>
            <person name="Pomraning K.R."/>
            <person name="Baker S.E."/>
            <person name="Seifert K.A."/>
        </authorList>
    </citation>
    <scope>NUCLEOTIDE SEQUENCE</scope>
    <source>
        <strain evidence="2">DAOM 180753</strain>
    </source>
</reference>
<evidence type="ECO:0000313" key="3">
    <source>
        <dbReference type="Proteomes" id="UP001227192"/>
    </source>
</evidence>
<dbReference type="InterPro" id="IPR012942">
    <property type="entry name" value="SRR1-like"/>
</dbReference>
<comment type="caution">
    <text evidence="2">The sequence shown here is derived from an EMBL/GenBank/DDBJ whole genome shotgun (WGS) entry which is preliminary data.</text>
</comment>
<keyword evidence="3" id="KW-1185">Reference proteome</keyword>
<proteinExistence type="predicted"/>
<dbReference type="Pfam" id="PF07985">
    <property type="entry name" value="SRR1"/>
    <property type="match status" value="1"/>
</dbReference>
<reference evidence="2" key="1">
    <citation type="submission" date="2015-06" db="EMBL/GenBank/DDBJ databases">
        <authorList>
            <person name="Nguyen H."/>
        </authorList>
    </citation>
    <scope>NUCLEOTIDE SEQUENCE</scope>
    <source>
        <strain evidence="2">DAOM 180753</strain>
    </source>
</reference>
<dbReference type="Proteomes" id="UP001227192">
    <property type="component" value="Unassembled WGS sequence"/>
</dbReference>
<protein>
    <recommendedName>
        <fullName evidence="1">SRR1-like domain-containing protein</fullName>
    </recommendedName>
</protein>